<feature type="compositionally biased region" description="Basic and acidic residues" evidence="1">
    <location>
        <begin position="23"/>
        <end position="36"/>
    </location>
</feature>
<gene>
    <name evidence="2" type="ORF">EVAR_50847_1</name>
</gene>
<dbReference type="EMBL" id="BGZK01000812">
    <property type="protein sequence ID" value="GBP61365.1"/>
    <property type="molecule type" value="Genomic_DNA"/>
</dbReference>
<protein>
    <submittedName>
        <fullName evidence="2">Uncharacterized protein</fullName>
    </submittedName>
</protein>
<dbReference type="Proteomes" id="UP000299102">
    <property type="component" value="Unassembled WGS sequence"/>
</dbReference>
<organism evidence="2 3">
    <name type="scientific">Eumeta variegata</name>
    <name type="common">Bagworm moth</name>
    <name type="synonym">Eumeta japonica</name>
    <dbReference type="NCBI Taxonomy" id="151549"/>
    <lineage>
        <taxon>Eukaryota</taxon>
        <taxon>Metazoa</taxon>
        <taxon>Ecdysozoa</taxon>
        <taxon>Arthropoda</taxon>
        <taxon>Hexapoda</taxon>
        <taxon>Insecta</taxon>
        <taxon>Pterygota</taxon>
        <taxon>Neoptera</taxon>
        <taxon>Endopterygota</taxon>
        <taxon>Lepidoptera</taxon>
        <taxon>Glossata</taxon>
        <taxon>Ditrysia</taxon>
        <taxon>Tineoidea</taxon>
        <taxon>Psychidae</taxon>
        <taxon>Oiketicinae</taxon>
        <taxon>Eumeta</taxon>
    </lineage>
</organism>
<sequence>MPSTYDDPMDATRLASRRRKSHRDSTRAEFPSREHRESTGVRRKIFFRSCFGVSGVGRMCLVRRMLAPRTPSPAVCVPCKVRNRFFQVVDVLLETRSDLLPHRYRAVLPAKCDACLQHALTCSMQPTADPRICLSTTNLYPNV</sequence>
<dbReference type="AlphaFoldDB" id="A0A4C1XGN3"/>
<evidence type="ECO:0000313" key="3">
    <source>
        <dbReference type="Proteomes" id="UP000299102"/>
    </source>
</evidence>
<feature type="region of interest" description="Disordered" evidence="1">
    <location>
        <begin position="1"/>
        <end position="36"/>
    </location>
</feature>
<proteinExistence type="predicted"/>
<comment type="caution">
    <text evidence="2">The sequence shown here is derived from an EMBL/GenBank/DDBJ whole genome shotgun (WGS) entry which is preliminary data.</text>
</comment>
<evidence type="ECO:0000256" key="1">
    <source>
        <dbReference type="SAM" id="MobiDB-lite"/>
    </source>
</evidence>
<keyword evidence="3" id="KW-1185">Reference proteome</keyword>
<evidence type="ECO:0000313" key="2">
    <source>
        <dbReference type="EMBL" id="GBP61365.1"/>
    </source>
</evidence>
<accession>A0A4C1XGN3</accession>
<name>A0A4C1XGN3_EUMVA</name>
<reference evidence="2 3" key="1">
    <citation type="journal article" date="2019" name="Commun. Biol.">
        <title>The bagworm genome reveals a unique fibroin gene that provides high tensile strength.</title>
        <authorList>
            <person name="Kono N."/>
            <person name="Nakamura H."/>
            <person name="Ohtoshi R."/>
            <person name="Tomita M."/>
            <person name="Numata K."/>
            <person name="Arakawa K."/>
        </authorList>
    </citation>
    <scope>NUCLEOTIDE SEQUENCE [LARGE SCALE GENOMIC DNA]</scope>
</reference>